<dbReference type="InterPro" id="IPR043128">
    <property type="entry name" value="Rev_trsase/Diguanyl_cyclase"/>
</dbReference>
<name>A0ABU0LCG9_XANAG</name>
<evidence type="ECO:0000313" key="5">
    <source>
        <dbReference type="Proteomes" id="UP001241747"/>
    </source>
</evidence>
<dbReference type="InterPro" id="IPR001789">
    <property type="entry name" value="Sig_transdc_resp-reg_receiver"/>
</dbReference>
<evidence type="ECO:0000313" key="4">
    <source>
        <dbReference type="EMBL" id="MDQ0504844.1"/>
    </source>
</evidence>
<sequence length="741" mass="80332">MQTDLGLSGDQDPLFAFSDEAPREETARGSAKPCIAVLSVDDDAAFQRSLELSLRDFRYRDAQIEFNTARSAAQAAEVLARRPDIALVLLDVMMESDDAGLRLVRYIREAMGNAQVRIVLVTGQPGMAPMRPSLELLDISDYWLKTELSNARLHSILVGNLRTWEQIRALHRARRGLQGIVEASNALSRARGFEDFACRMILELSSLFGVTAEGLVCVRGERGAGATIIGAAGRFQAALGGALASLGDGRIRSLIETALANQASLENEDCQVLFFSGNEPETAHTAAYLATGRPLDRTERELLGVFVANIATGLANVALSSRLDRLAFEDPLLSIPNANALRRAVEQALDLPLPRNRVLLLLDLDQYSESCVSLGVAQGNEMLKAVVGRLQRLFPPPCMLARLHEDTFAVLGPADLVRPELLRDIEDGPDEAAAPFIGVDSARLDLDHADGTAPNVLAVGLLLLKRAGVLGGGLTLDYEPDLDAGVARRFRLSRDLYHALQRDEIGVVFQTQVELATGRVVGAEALARWTRPDGQVIPPGEFIAIAEANGLIVPLGLRILRQACAAQRTLVAAGFRLTLAVNVSPRQLARAEFAQEAAACCKAFAVDPRTIELEITESIAVEHHKSARGVLDRLKEMGFPLAIDDFGTGYSSLTLLQALHPAKLKIDRSFVTPLGDPGSDTSITEMMVRLGQRMKIQVLAEGVETQRQAVWLREQGCHLAQGFLFARPEPLDALVARLGSR</sequence>
<comment type="caution">
    <text evidence="4">The sequence shown here is derived from an EMBL/GenBank/DDBJ whole genome shotgun (WGS) entry which is preliminary data.</text>
</comment>
<evidence type="ECO:0000259" key="2">
    <source>
        <dbReference type="PROSITE" id="PS50110"/>
    </source>
</evidence>
<dbReference type="Pfam" id="PF00072">
    <property type="entry name" value="Response_reg"/>
    <property type="match status" value="1"/>
</dbReference>
<feature type="modified residue" description="4-aspartylphosphate" evidence="1">
    <location>
        <position position="91"/>
    </location>
</feature>
<dbReference type="SMART" id="SM00052">
    <property type="entry name" value="EAL"/>
    <property type="match status" value="1"/>
</dbReference>
<dbReference type="RefSeq" id="WP_237346808.1">
    <property type="nucleotide sequence ID" value="NZ_JABWGX010000023.1"/>
</dbReference>
<dbReference type="PROSITE" id="PS50883">
    <property type="entry name" value="EAL"/>
    <property type="match status" value="1"/>
</dbReference>
<dbReference type="PROSITE" id="PS50110">
    <property type="entry name" value="RESPONSE_REGULATORY"/>
    <property type="match status" value="1"/>
</dbReference>
<dbReference type="CDD" id="cd01948">
    <property type="entry name" value="EAL"/>
    <property type="match status" value="1"/>
</dbReference>
<dbReference type="SMART" id="SM00267">
    <property type="entry name" value="GGDEF"/>
    <property type="match status" value="1"/>
</dbReference>
<accession>A0ABU0LCG9</accession>
<dbReference type="InterPro" id="IPR021800">
    <property type="entry name" value="DUF3369"/>
</dbReference>
<dbReference type="Gene3D" id="3.20.20.450">
    <property type="entry name" value="EAL domain"/>
    <property type="match status" value="1"/>
</dbReference>
<dbReference type="EMBL" id="JAUSVY010000003">
    <property type="protein sequence ID" value="MDQ0504844.1"/>
    <property type="molecule type" value="Genomic_DNA"/>
</dbReference>
<dbReference type="CDD" id="cd00156">
    <property type="entry name" value="REC"/>
    <property type="match status" value="1"/>
</dbReference>
<dbReference type="PANTHER" id="PTHR33121">
    <property type="entry name" value="CYCLIC DI-GMP PHOSPHODIESTERASE PDEF"/>
    <property type="match status" value="1"/>
</dbReference>
<dbReference type="InterPro" id="IPR000160">
    <property type="entry name" value="GGDEF_dom"/>
</dbReference>
<reference evidence="4 5" key="1">
    <citation type="submission" date="2023-07" db="EMBL/GenBank/DDBJ databases">
        <title>Genomic Encyclopedia of Type Strains, Phase IV (KMG-IV): sequencing the most valuable type-strain genomes for metagenomic binning, comparative biology and taxonomic classification.</title>
        <authorList>
            <person name="Goeker M."/>
        </authorList>
    </citation>
    <scope>NUCLEOTIDE SEQUENCE [LARGE SCALE GENOMIC DNA]</scope>
    <source>
        <strain evidence="4 5">DSM 3770</strain>
    </source>
</reference>
<dbReference type="SUPFAM" id="SSF52172">
    <property type="entry name" value="CheY-like"/>
    <property type="match status" value="1"/>
</dbReference>
<dbReference type="Gene3D" id="3.30.70.270">
    <property type="match status" value="1"/>
</dbReference>
<dbReference type="InterPro" id="IPR029787">
    <property type="entry name" value="Nucleotide_cyclase"/>
</dbReference>
<protein>
    <submittedName>
        <fullName evidence="4">EAL domain-containing protein (Putative c-di-GMP-specific phosphodiesterase class I)/GGDEF domain-containing protein</fullName>
    </submittedName>
</protein>
<feature type="domain" description="EAL" evidence="3">
    <location>
        <begin position="489"/>
        <end position="741"/>
    </location>
</feature>
<evidence type="ECO:0000256" key="1">
    <source>
        <dbReference type="PROSITE-ProRule" id="PRU00169"/>
    </source>
</evidence>
<dbReference type="Pfam" id="PF00563">
    <property type="entry name" value="EAL"/>
    <property type="match status" value="1"/>
</dbReference>
<dbReference type="SMART" id="SM00448">
    <property type="entry name" value="REC"/>
    <property type="match status" value="1"/>
</dbReference>
<dbReference type="SUPFAM" id="SSF141868">
    <property type="entry name" value="EAL domain-like"/>
    <property type="match status" value="1"/>
</dbReference>
<dbReference type="Pfam" id="PF00990">
    <property type="entry name" value="GGDEF"/>
    <property type="match status" value="1"/>
</dbReference>
<keyword evidence="1" id="KW-0597">Phosphoprotein</keyword>
<evidence type="ECO:0000259" key="3">
    <source>
        <dbReference type="PROSITE" id="PS50883"/>
    </source>
</evidence>
<organism evidence="4 5">
    <name type="scientific">Xanthobacter agilis</name>
    <dbReference type="NCBI Taxonomy" id="47492"/>
    <lineage>
        <taxon>Bacteria</taxon>
        <taxon>Pseudomonadati</taxon>
        <taxon>Pseudomonadota</taxon>
        <taxon>Alphaproteobacteria</taxon>
        <taxon>Hyphomicrobiales</taxon>
        <taxon>Xanthobacteraceae</taxon>
        <taxon>Xanthobacter</taxon>
    </lineage>
</organism>
<dbReference type="InterPro" id="IPR035919">
    <property type="entry name" value="EAL_sf"/>
</dbReference>
<feature type="domain" description="Response regulatory" evidence="2">
    <location>
        <begin position="36"/>
        <end position="160"/>
    </location>
</feature>
<dbReference type="SUPFAM" id="SSF55073">
    <property type="entry name" value="Nucleotide cyclase"/>
    <property type="match status" value="1"/>
</dbReference>
<keyword evidence="5" id="KW-1185">Reference proteome</keyword>
<dbReference type="Proteomes" id="UP001241747">
    <property type="component" value="Unassembled WGS sequence"/>
</dbReference>
<dbReference type="Pfam" id="PF11849">
    <property type="entry name" value="DUF3369"/>
    <property type="match status" value="1"/>
</dbReference>
<gene>
    <name evidence="4" type="ORF">QOZ94_001626</name>
</gene>
<proteinExistence type="predicted"/>
<dbReference type="InterPro" id="IPR011006">
    <property type="entry name" value="CheY-like_superfamily"/>
</dbReference>
<dbReference type="PANTHER" id="PTHR33121:SF70">
    <property type="entry name" value="SIGNALING PROTEIN YKOW"/>
    <property type="match status" value="1"/>
</dbReference>
<dbReference type="Gene3D" id="3.40.50.2300">
    <property type="match status" value="1"/>
</dbReference>
<dbReference type="InterPro" id="IPR050706">
    <property type="entry name" value="Cyclic-di-GMP_PDE-like"/>
</dbReference>
<dbReference type="InterPro" id="IPR001633">
    <property type="entry name" value="EAL_dom"/>
</dbReference>